<dbReference type="GO" id="GO:0005524">
    <property type="term" value="F:ATP binding"/>
    <property type="evidence" value="ECO:0007669"/>
    <property type="project" value="UniProtKB-KW"/>
</dbReference>
<evidence type="ECO:0000313" key="8">
    <source>
        <dbReference type="Proteomes" id="UP000560000"/>
    </source>
</evidence>
<evidence type="ECO:0000313" key="5">
    <source>
        <dbReference type="EMBL" id="KGI78289.1"/>
    </source>
</evidence>
<proteinExistence type="predicted"/>
<reference evidence="6 8" key="2">
    <citation type="submission" date="2020-08" db="EMBL/GenBank/DDBJ databases">
        <title>Genomic Encyclopedia of Type Strains, Phase IV (KMG-IV): sequencing the most valuable type-strain genomes for metagenomic binning, comparative biology and taxonomic classification.</title>
        <authorList>
            <person name="Goeker M."/>
        </authorList>
    </citation>
    <scope>NUCLEOTIDE SEQUENCE [LARGE SCALE GENOMIC DNA]</scope>
    <source>
        <strain evidence="6 8">DSM 107085</strain>
    </source>
</reference>
<dbReference type="PANTHER" id="PTHR34698:SF2">
    <property type="entry name" value="5-OXOPROLINASE SUBUNIT B"/>
    <property type="match status" value="1"/>
</dbReference>
<protein>
    <submittedName>
        <fullName evidence="6">Inhibitor of KinA</fullName>
    </submittedName>
</protein>
<reference evidence="5 7" key="1">
    <citation type="submission" date="2014-09" db="EMBL/GenBank/DDBJ databases">
        <title>Xanthomonadaceae 3.5X direct submission.</title>
        <authorList>
            <person name="Fang T."/>
            <person name="Wang H."/>
        </authorList>
    </citation>
    <scope>NUCLEOTIDE SEQUENCE [LARGE SCALE GENOMIC DNA]</scope>
    <source>
        <strain evidence="5 7">3.5X</strain>
    </source>
</reference>
<dbReference type="InterPro" id="IPR010016">
    <property type="entry name" value="PxpB"/>
</dbReference>
<dbReference type="STRING" id="1543381.LF63_0108210"/>
<comment type="caution">
    <text evidence="5">The sequence shown here is derived from an EMBL/GenBank/DDBJ whole genome shotgun (WGS) entry which is preliminary data.</text>
</comment>
<keyword evidence="3" id="KW-0067">ATP-binding</keyword>
<evidence type="ECO:0000256" key="2">
    <source>
        <dbReference type="ARBA" id="ARBA00022801"/>
    </source>
</evidence>
<dbReference type="HOGENOM" id="CLU_020207_1_0_6"/>
<keyword evidence="1" id="KW-0547">Nucleotide-binding</keyword>
<dbReference type="EMBL" id="JROI01000010">
    <property type="protein sequence ID" value="KGI78289.1"/>
    <property type="molecule type" value="Genomic_DNA"/>
</dbReference>
<dbReference type="RefSeq" id="WP_043100941.1">
    <property type="nucleotide sequence ID" value="NZ_JACHET010000001.1"/>
</dbReference>
<dbReference type="Proteomes" id="UP000560000">
    <property type="component" value="Unassembled WGS sequence"/>
</dbReference>
<dbReference type="EMBL" id="JACHET010000001">
    <property type="protein sequence ID" value="MBB6183225.1"/>
    <property type="molecule type" value="Genomic_DNA"/>
</dbReference>
<dbReference type="InterPro" id="IPR029000">
    <property type="entry name" value="Cyclophilin-like_dom_sf"/>
</dbReference>
<dbReference type="SUPFAM" id="SSF50891">
    <property type="entry name" value="Cyclophilin-like"/>
    <property type="match status" value="1"/>
</dbReference>
<evidence type="ECO:0000256" key="1">
    <source>
        <dbReference type="ARBA" id="ARBA00022741"/>
    </source>
</evidence>
<evidence type="ECO:0000256" key="3">
    <source>
        <dbReference type="ARBA" id="ARBA00022840"/>
    </source>
</evidence>
<evidence type="ECO:0000259" key="4">
    <source>
        <dbReference type="SMART" id="SM00796"/>
    </source>
</evidence>
<dbReference type="SMART" id="SM00796">
    <property type="entry name" value="AHS1"/>
    <property type="match status" value="1"/>
</dbReference>
<dbReference type="Pfam" id="PF02682">
    <property type="entry name" value="CT_C_D"/>
    <property type="match status" value="1"/>
</dbReference>
<evidence type="ECO:0000313" key="7">
    <source>
        <dbReference type="Proteomes" id="UP000029708"/>
    </source>
</evidence>
<dbReference type="Proteomes" id="UP000029708">
    <property type="component" value="Unassembled WGS sequence"/>
</dbReference>
<feature type="domain" description="Carboxyltransferase" evidence="4">
    <location>
        <begin position="3"/>
        <end position="209"/>
    </location>
</feature>
<dbReference type="GO" id="GO:0016787">
    <property type="term" value="F:hydrolase activity"/>
    <property type="evidence" value="ECO:0007669"/>
    <property type="project" value="UniProtKB-KW"/>
</dbReference>
<dbReference type="SUPFAM" id="SSF160467">
    <property type="entry name" value="PH0987 N-terminal domain-like"/>
    <property type="match status" value="1"/>
</dbReference>
<dbReference type="InterPro" id="IPR003833">
    <property type="entry name" value="CT_C_D"/>
</dbReference>
<dbReference type="NCBIfam" id="TIGR00370">
    <property type="entry name" value="5-oxoprolinase subunit PxpB"/>
    <property type="match status" value="1"/>
</dbReference>
<evidence type="ECO:0000313" key="6">
    <source>
        <dbReference type="EMBL" id="MBB6183225.1"/>
    </source>
</evidence>
<dbReference type="PANTHER" id="PTHR34698">
    <property type="entry name" value="5-OXOPROLINASE SUBUNIT B"/>
    <property type="match status" value="1"/>
</dbReference>
<accession>A0A099CX05</accession>
<organism evidence="5 7">
    <name type="scientific">Oleiagrimonas soli</name>
    <dbReference type="NCBI Taxonomy" id="1543381"/>
    <lineage>
        <taxon>Bacteria</taxon>
        <taxon>Pseudomonadati</taxon>
        <taxon>Pseudomonadota</taxon>
        <taxon>Gammaproteobacteria</taxon>
        <taxon>Lysobacterales</taxon>
        <taxon>Rhodanobacteraceae</taxon>
        <taxon>Oleiagrimonas</taxon>
    </lineage>
</organism>
<dbReference type="Gene3D" id="3.30.1360.40">
    <property type="match status" value="1"/>
</dbReference>
<keyword evidence="2" id="KW-0378">Hydrolase</keyword>
<keyword evidence="7" id="KW-1185">Reference proteome</keyword>
<name>A0A099CX05_9GAMM</name>
<gene>
    <name evidence="6" type="ORF">HNQ86_000570</name>
    <name evidence="5" type="ORF">LF63_0108210</name>
</gene>
<dbReference type="Gene3D" id="2.40.100.10">
    <property type="entry name" value="Cyclophilin-like"/>
    <property type="match status" value="1"/>
</dbReference>
<dbReference type="AlphaFoldDB" id="A0A099CX05"/>
<sequence>MHVAFETLDEHSILLRLADTIDPEVNARVHALATALRAADLPRLRDLVPAYASLLLRFDAPTPGRADDDLRARIETVVNDPEAWPVAFEQGAWHRIPVCYDITHGEDVAAVAEALDLSVEDVVRRHSAAEYRVAMLGFAPGFAYLLGMDPSLAMPRRATPRTRVPAGSIAIGGAQTGIYPRELPGGWQLIGRTPLSMFDPFDDARPCRLAPGDRVQFEPIDPDAFERLQRESGA</sequence>